<reference evidence="1 2" key="1">
    <citation type="submission" date="2024-04" db="EMBL/GenBank/DDBJ databases">
        <title>WGS of bacteria from Torrens River.</title>
        <authorList>
            <person name="Wyrsch E.R."/>
            <person name="Drigo B."/>
        </authorList>
    </citation>
    <scope>NUCLEOTIDE SEQUENCE [LARGE SCALE GENOMIC DNA]</scope>
    <source>
        <strain evidence="1 2">TWI391</strain>
    </source>
</reference>
<name>A0ABV0BS97_9SPHI</name>
<dbReference type="NCBIfam" id="NF033205">
    <property type="entry name" value="IPExxxVDY"/>
    <property type="match status" value="2"/>
</dbReference>
<protein>
    <submittedName>
        <fullName evidence="1">IPExxxVDY family protein</fullName>
    </submittedName>
</protein>
<organism evidence="1 2">
    <name type="scientific">Sphingobacterium kitahiroshimense</name>
    <dbReference type="NCBI Taxonomy" id="470446"/>
    <lineage>
        <taxon>Bacteria</taxon>
        <taxon>Pseudomonadati</taxon>
        <taxon>Bacteroidota</taxon>
        <taxon>Sphingobacteriia</taxon>
        <taxon>Sphingobacteriales</taxon>
        <taxon>Sphingobacteriaceae</taxon>
        <taxon>Sphingobacterium</taxon>
    </lineage>
</organism>
<keyword evidence="2" id="KW-1185">Reference proteome</keyword>
<proteinExistence type="predicted"/>
<gene>
    <name evidence="1" type="ORF">ABE541_09045</name>
</gene>
<evidence type="ECO:0000313" key="2">
    <source>
        <dbReference type="Proteomes" id="UP001409291"/>
    </source>
</evidence>
<dbReference type="InterPro" id="IPR047690">
    <property type="entry name" value="IPExxxVDY_fam"/>
</dbReference>
<sequence length="164" mass="19694">MNNKTILKWDLEFDAELDFVLIAISSPLKDYRLCHFINKLTLLNFVRGKEDKFDHNQKLKQKTSEELEYHIVFDNAKKSKQHFTTFWYINTKFQTEYYLINNKSIEGNLLIPEHPNFDYFIIIKNYIDDDDLDRIVKNINKIPEVVFVKEISPKILKSKENLIF</sequence>
<dbReference type="RefSeq" id="WP_132771554.1">
    <property type="nucleotide sequence ID" value="NZ_JAOQNK010000001.1"/>
</dbReference>
<evidence type="ECO:0000313" key="1">
    <source>
        <dbReference type="EMBL" id="MEN5377404.1"/>
    </source>
</evidence>
<accession>A0ABV0BS97</accession>
<dbReference type="Proteomes" id="UP001409291">
    <property type="component" value="Unassembled WGS sequence"/>
</dbReference>
<comment type="caution">
    <text evidence="1">The sequence shown here is derived from an EMBL/GenBank/DDBJ whole genome shotgun (WGS) entry which is preliminary data.</text>
</comment>
<dbReference type="EMBL" id="JBDJNQ010000003">
    <property type="protein sequence ID" value="MEN5377404.1"/>
    <property type="molecule type" value="Genomic_DNA"/>
</dbReference>